<keyword evidence="3" id="KW-0325">Glycoprotein</keyword>
<sequence>GVQYETGLEIYTTSALRDHEAGVLSIGHEVRFTLTIPPATSDFTVVGHCSSACTKRNVPAGGINIINVLLHSHMAGRQLKLRHFREGVELPFVAQDSNYDFNYQQNRVLPEYRKVLGGDHLTYECVYDSTGREPPEAVTGGLSTRQEMCLAILMYYPRIPHLDMCGSHVREEEILMSLGIQRADINMLDPMIRAPEKYANKRYSEVVSHLVPWSDTLKKEFREIARFSNHKEVCESYHSDLYRLASQVTYPVFVPFTPADANVCEKGLII</sequence>
<gene>
    <name evidence="5" type="ORF">AFUS01_LOCUS18479</name>
</gene>
<dbReference type="InterPro" id="IPR024548">
    <property type="entry name" value="Cu2_monoox_C"/>
</dbReference>
<accession>A0A8J2K5P1</accession>
<dbReference type="PANTHER" id="PTHR10157:SF23">
    <property type="entry name" value="MOXD1 HOMOLOG 1"/>
    <property type="match status" value="1"/>
</dbReference>
<feature type="domain" description="Copper type II ascorbate-dependent monooxygenase C-terminal" evidence="4">
    <location>
        <begin position="20"/>
        <end position="173"/>
    </location>
</feature>
<dbReference type="FunFam" id="2.60.120.230:FF:000001">
    <property type="entry name" value="Monooxygenase, DBH-like 1"/>
    <property type="match status" value="1"/>
</dbReference>
<keyword evidence="2" id="KW-1015">Disulfide bond</keyword>
<dbReference type="InterPro" id="IPR000945">
    <property type="entry name" value="DBH-like"/>
</dbReference>
<evidence type="ECO:0000256" key="3">
    <source>
        <dbReference type="ARBA" id="ARBA00023180"/>
    </source>
</evidence>
<dbReference type="EMBL" id="CAJVCH010184153">
    <property type="protein sequence ID" value="CAG7729787.1"/>
    <property type="molecule type" value="Genomic_DNA"/>
</dbReference>
<keyword evidence="6" id="KW-1185">Reference proteome</keyword>
<name>A0A8J2K5P1_9HEXA</name>
<evidence type="ECO:0000313" key="6">
    <source>
        <dbReference type="Proteomes" id="UP000708208"/>
    </source>
</evidence>
<dbReference type="OrthoDB" id="10003276at2759"/>
<proteinExistence type="inferred from homology"/>
<evidence type="ECO:0000256" key="2">
    <source>
        <dbReference type="ARBA" id="ARBA00023157"/>
    </source>
</evidence>
<dbReference type="AlphaFoldDB" id="A0A8J2K5P1"/>
<dbReference type="Pfam" id="PF03712">
    <property type="entry name" value="Cu2_monoox_C"/>
    <property type="match status" value="1"/>
</dbReference>
<comment type="caution">
    <text evidence="5">The sequence shown here is derived from an EMBL/GenBank/DDBJ whole genome shotgun (WGS) entry which is preliminary data.</text>
</comment>
<comment type="similarity">
    <text evidence="1">Belongs to the copper type II ascorbate-dependent monooxygenase family.</text>
</comment>
<dbReference type="Proteomes" id="UP000708208">
    <property type="component" value="Unassembled WGS sequence"/>
</dbReference>
<organism evidence="5 6">
    <name type="scientific">Allacma fusca</name>
    <dbReference type="NCBI Taxonomy" id="39272"/>
    <lineage>
        <taxon>Eukaryota</taxon>
        <taxon>Metazoa</taxon>
        <taxon>Ecdysozoa</taxon>
        <taxon>Arthropoda</taxon>
        <taxon>Hexapoda</taxon>
        <taxon>Collembola</taxon>
        <taxon>Symphypleona</taxon>
        <taxon>Sminthuridae</taxon>
        <taxon>Allacma</taxon>
    </lineage>
</organism>
<dbReference type="PANTHER" id="PTHR10157">
    <property type="entry name" value="DOPAMINE BETA HYDROXYLASE RELATED"/>
    <property type="match status" value="1"/>
</dbReference>
<evidence type="ECO:0000259" key="4">
    <source>
        <dbReference type="Pfam" id="PF03712"/>
    </source>
</evidence>
<evidence type="ECO:0000313" key="5">
    <source>
        <dbReference type="EMBL" id="CAG7729787.1"/>
    </source>
</evidence>
<protein>
    <recommendedName>
        <fullName evidence="4">Copper type II ascorbate-dependent monooxygenase C-terminal domain-containing protein</fullName>
    </recommendedName>
</protein>
<reference evidence="5" key="1">
    <citation type="submission" date="2021-06" db="EMBL/GenBank/DDBJ databases">
        <authorList>
            <person name="Hodson N. C."/>
            <person name="Mongue J. A."/>
            <person name="Jaron S. K."/>
        </authorList>
    </citation>
    <scope>NUCLEOTIDE SEQUENCE</scope>
</reference>
<evidence type="ECO:0000256" key="1">
    <source>
        <dbReference type="ARBA" id="ARBA00010676"/>
    </source>
</evidence>
<feature type="non-terminal residue" evidence="5">
    <location>
        <position position="1"/>
    </location>
</feature>
<dbReference type="GO" id="GO:0004500">
    <property type="term" value="F:dopamine beta-monooxygenase activity"/>
    <property type="evidence" value="ECO:0007669"/>
    <property type="project" value="InterPro"/>
</dbReference>